<comment type="caution">
    <text evidence="17">The sequence shown here is derived from an EMBL/GenBank/DDBJ whole genome shotgun (WGS) entry which is preliminary data.</text>
</comment>
<evidence type="ECO:0000256" key="7">
    <source>
        <dbReference type="ARBA" id="ARBA00022801"/>
    </source>
</evidence>
<dbReference type="Proteomes" id="UP001458880">
    <property type="component" value="Unassembled WGS sequence"/>
</dbReference>
<protein>
    <recommendedName>
        <fullName evidence="3">alkaline phosphatase</fullName>
        <ecNumber evidence="3">3.1.3.1</ecNumber>
    </recommendedName>
</protein>
<dbReference type="CDD" id="cd16012">
    <property type="entry name" value="ALP"/>
    <property type="match status" value="1"/>
</dbReference>
<dbReference type="PANTHER" id="PTHR11596:SF85">
    <property type="entry name" value="ALKALINE PHOSPHATASE-RELATED"/>
    <property type="match status" value="1"/>
</dbReference>
<keyword evidence="8 14" id="KW-0862">Zinc</keyword>
<feature type="active site" description="Phosphoserine intermediate" evidence="13">
    <location>
        <position position="135"/>
    </location>
</feature>
<name>A0AAW1MES7_POPJA</name>
<evidence type="ECO:0000256" key="15">
    <source>
        <dbReference type="RuleBase" id="RU003946"/>
    </source>
</evidence>
<evidence type="ECO:0000256" key="6">
    <source>
        <dbReference type="ARBA" id="ARBA00022723"/>
    </source>
</evidence>
<dbReference type="InterPro" id="IPR001952">
    <property type="entry name" value="Alkaline_phosphatase"/>
</dbReference>
<evidence type="ECO:0000256" key="1">
    <source>
        <dbReference type="ARBA" id="ARBA00004609"/>
    </source>
</evidence>
<evidence type="ECO:0000256" key="14">
    <source>
        <dbReference type="PIRSR" id="PIRSR601952-2"/>
    </source>
</evidence>
<organism evidence="17 18">
    <name type="scientific">Popillia japonica</name>
    <name type="common">Japanese beetle</name>
    <dbReference type="NCBI Taxonomy" id="7064"/>
    <lineage>
        <taxon>Eukaryota</taxon>
        <taxon>Metazoa</taxon>
        <taxon>Ecdysozoa</taxon>
        <taxon>Arthropoda</taxon>
        <taxon>Hexapoda</taxon>
        <taxon>Insecta</taxon>
        <taxon>Pterygota</taxon>
        <taxon>Neoptera</taxon>
        <taxon>Endopterygota</taxon>
        <taxon>Coleoptera</taxon>
        <taxon>Polyphaga</taxon>
        <taxon>Scarabaeiformia</taxon>
        <taxon>Scarabaeidae</taxon>
        <taxon>Rutelinae</taxon>
        <taxon>Popillia</taxon>
    </lineage>
</organism>
<dbReference type="EMBL" id="JASPKY010000055">
    <property type="protein sequence ID" value="KAK9744822.1"/>
    <property type="molecule type" value="Genomic_DNA"/>
</dbReference>
<feature type="binding site" evidence="14">
    <location>
        <position position="356"/>
    </location>
    <ligand>
        <name>Zn(2+)</name>
        <dbReference type="ChEBI" id="CHEBI:29105"/>
        <label>2</label>
    </ligand>
</feature>
<feature type="binding site" evidence="14">
    <location>
        <position position="198"/>
    </location>
    <ligand>
        <name>Mg(2+)</name>
        <dbReference type="ChEBI" id="CHEBI:18420"/>
    </ligand>
</feature>
<comment type="similarity">
    <text evidence="2 15">Belongs to the alkaline phosphatase family.</text>
</comment>
<evidence type="ECO:0000256" key="13">
    <source>
        <dbReference type="PIRSR" id="PIRSR601952-1"/>
    </source>
</evidence>
<feature type="binding site" evidence="14">
    <location>
        <position position="394"/>
    </location>
    <ligand>
        <name>Zn(2+)</name>
        <dbReference type="ChEBI" id="CHEBI:29105"/>
        <label>2</label>
    </ligand>
</feature>
<keyword evidence="16" id="KW-0732">Signal</keyword>
<dbReference type="SMART" id="SM00098">
    <property type="entry name" value="alkPPc"/>
    <property type="match status" value="1"/>
</dbReference>
<keyword evidence="18" id="KW-1185">Reference proteome</keyword>
<evidence type="ECO:0000256" key="2">
    <source>
        <dbReference type="ARBA" id="ARBA00005984"/>
    </source>
</evidence>
<evidence type="ECO:0000256" key="4">
    <source>
        <dbReference type="ARBA" id="ARBA00022475"/>
    </source>
</evidence>
<keyword evidence="6 14" id="KW-0479">Metal-binding</keyword>
<reference evidence="17" key="1">
    <citation type="submission" date="2023-05" db="EMBL/GenBank/DDBJ databases">
        <authorList>
            <person name="Nardi F."/>
            <person name="Carapelli A."/>
            <person name="Cucini C."/>
        </authorList>
    </citation>
    <scope>NUCLEOTIDE SEQUENCE</scope>
    <source>
        <strain evidence="17">DMR45628</strain>
        <tissue evidence="17">Testes</tissue>
    </source>
</reference>
<dbReference type="GO" id="GO:0005886">
    <property type="term" value="C:plasma membrane"/>
    <property type="evidence" value="ECO:0007669"/>
    <property type="project" value="UniProtKB-SubCell"/>
</dbReference>
<keyword evidence="10" id="KW-0472">Membrane</keyword>
<evidence type="ECO:0000256" key="12">
    <source>
        <dbReference type="ARBA" id="ARBA00023288"/>
    </source>
</evidence>
<proteinExistence type="inferred from homology"/>
<dbReference type="GO" id="GO:0046872">
    <property type="term" value="F:metal ion binding"/>
    <property type="evidence" value="ECO:0007669"/>
    <property type="project" value="UniProtKB-KW"/>
</dbReference>
<dbReference type="EC" id="3.1.3.1" evidence="3"/>
<feature type="signal peptide" evidence="16">
    <location>
        <begin position="1"/>
        <end position="18"/>
    </location>
</feature>
<evidence type="ECO:0000256" key="3">
    <source>
        <dbReference type="ARBA" id="ARBA00012647"/>
    </source>
</evidence>
<dbReference type="SUPFAM" id="SSF53649">
    <property type="entry name" value="Alkaline phosphatase-like"/>
    <property type="match status" value="1"/>
</dbReference>
<evidence type="ECO:0000256" key="5">
    <source>
        <dbReference type="ARBA" id="ARBA00022622"/>
    </source>
</evidence>
<keyword evidence="12" id="KW-0449">Lipoprotein</keyword>
<dbReference type="FunFam" id="3.40.720.10:FF:000008">
    <property type="entry name" value="Alkaline phosphatase"/>
    <property type="match status" value="1"/>
</dbReference>
<sequence>MIHKLFLGLTVIAVVIQAYPEGSSSYVEDDAIMHPRRIYPKNSRIAQEEFQSDYWIKQAQATLKAKKEKELNKNVAKNVIMFLGDGLSIGTIKAARVWSGQQRGEDGEATQLAMEEFPYAGLSKTYCLDAQTADSACSATAYLAGVKTNDGAIGVNGQSVNCATNLDESNHVYSIAKWSQDVGKKTGIVTTTRVTHASPAGVYAHVPNRDWESNTGNADCADIAHQLLYGETGKNINVILGGGRERFLPNTTIDVEGSSGLRVDGRDLIEEWLNTKAGSKATYIWNRAELLSVDIDNDYLLGLFEAEHMQYYLDVVDDPLEPTLAEMTEVAIKMLEKSENGYFLFVEGGRIDMAHHGNLAKKSLAETVQFSEAIEVAKRLTSEEDTLIVVTSDHSHVFSQGGYPPRGNDILGIGGRGKDSILYTSLSYANGPGYRQEVDGARHDFSAYDLSDKELRFPALVQLSSETHSGEDVGIFARGPWAHLLSGVLEQNVIPHVMAYASCVGDGATACKDSSSNILSSKLFLMLCLSIVYLRRYV</sequence>
<dbReference type="PANTHER" id="PTHR11596">
    <property type="entry name" value="ALKALINE PHOSPHATASE"/>
    <property type="match status" value="1"/>
</dbReference>
<comment type="subcellular location">
    <subcellularLocation>
        <location evidence="1">Cell membrane</location>
        <topology evidence="1">Lipid-anchor</topology>
        <topology evidence="1">GPI-anchor</topology>
    </subcellularLocation>
</comment>
<feature type="binding site" evidence="14">
    <location>
        <position position="196"/>
    </location>
    <ligand>
        <name>Mg(2+)</name>
        <dbReference type="ChEBI" id="CHEBI:18420"/>
    </ligand>
</feature>
<evidence type="ECO:0000313" key="17">
    <source>
        <dbReference type="EMBL" id="KAK9744823.1"/>
    </source>
</evidence>
<dbReference type="InterPro" id="IPR017850">
    <property type="entry name" value="Alkaline_phosphatase_core_sf"/>
</dbReference>
<feature type="binding site" evidence="14">
    <location>
        <position position="352"/>
    </location>
    <ligand>
        <name>Zn(2+)</name>
        <dbReference type="ChEBI" id="CHEBI:29105"/>
        <label>2</label>
    </ligand>
</feature>
<feature type="binding site" evidence="14">
    <location>
        <position position="85"/>
    </location>
    <ligand>
        <name>Mg(2+)</name>
        <dbReference type="ChEBI" id="CHEBI:18420"/>
    </ligand>
</feature>
<accession>A0AAW1MES7</accession>
<comment type="cofactor">
    <cofactor evidence="14">
        <name>Zn(2+)</name>
        <dbReference type="ChEBI" id="CHEBI:29105"/>
    </cofactor>
    <text evidence="14">Binds 2 Zn(2+) ions.</text>
</comment>
<reference evidence="17 18" key="2">
    <citation type="journal article" date="2024" name="BMC Genomics">
        <title>De novo assembly and annotation of Popillia japonica's genome with initial clues to its potential as an invasive pest.</title>
        <authorList>
            <person name="Cucini C."/>
            <person name="Boschi S."/>
            <person name="Funari R."/>
            <person name="Cardaioli E."/>
            <person name="Iannotti N."/>
            <person name="Marturano G."/>
            <person name="Paoli F."/>
            <person name="Bruttini M."/>
            <person name="Carapelli A."/>
            <person name="Frati F."/>
            <person name="Nardi F."/>
        </authorList>
    </citation>
    <scope>NUCLEOTIDE SEQUENCE [LARGE SCALE GENOMIC DNA]</scope>
    <source>
        <strain evidence="17">DMR45628</strain>
    </source>
</reference>
<feature type="binding site" evidence="14">
    <location>
        <position position="85"/>
    </location>
    <ligand>
        <name>Zn(2+)</name>
        <dbReference type="ChEBI" id="CHEBI:29105"/>
        <label>2</label>
    </ligand>
</feature>
<keyword evidence="5" id="KW-0336">GPI-anchor</keyword>
<dbReference type="AlphaFoldDB" id="A0AAW1MES7"/>
<keyword evidence="11" id="KW-0325">Glycoprotein</keyword>
<evidence type="ECO:0000256" key="10">
    <source>
        <dbReference type="ARBA" id="ARBA00023136"/>
    </source>
</evidence>
<evidence type="ECO:0000256" key="11">
    <source>
        <dbReference type="ARBA" id="ARBA00023180"/>
    </source>
</evidence>
<dbReference type="Pfam" id="PF00245">
    <property type="entry name" value="Alk_phosphatase"/>
    <property type="match status" value="1"/>
</dbReference>
<feature type="binding site" evidence="14">
    <location>
        <position position="468"/>
    </location>
    <ligand>
        <name>Zn(2+)</name>
        <dbReference type="ChEBI" id="CHEBI:29105"/>
        <label>2</label>
    </ligand>
</feature>
<feature type="binding site" evidence="14">
    <location>
        <position position="393"/>
    </location>
    <ligand>
        <name>Zn(2+)</name>
        <dbReference type="ChEBI" id="CHEBI:29105"/>
        <label>2</label>
    </ligand>
</feature>
<feature type="binding site" evidence="14">
    <location>
        <position position="347"/>
    </location>
    <ligand>
        <name>Mg(2+)</name>
        <dbReference type="ChEBI" id="CHEBI:18420"/>
    </ligand>
</feature>
<comment type="cofactor">
    <cofactor evidence="14">
        <name>Mg(2+)</name>
        <dbReference type="ChEBI" id="CHEBI:18420"/>
    </cofactor>
    <text evidence="14">Binds 1 Mg(2+) ion.</text>
</comment>
<dbReference type="GO" id="GO:0004035">
    <property type="term" value="F:alkaline phosphatase activity"/>
    <property type="evidence" value="ECO:0007669"/>
    <property type="project" value="UniProtKB-EC"/>
</dbReference>
<feature type="chain" id="PRO_5044717974" description="alkaline phosphatase" evidence="16">
    <location>
        <begin position="19"/>
        <end position="538"/>
    </location>
</feature>
<evidence type="ECO:0000256" key="8">
    <source>
        <dbReference type="ARBA" id="ARBA00022833"/>
    </source>
</evidence>
<evidence type="ECO:0000256" key="9">
    <source>
        <dbReference type="ARBA" id="ARBA00022842"/>
    </source>
</evidence>
<dbReference type="EMBL" id="JASPKY010000055">
    <property type="protein sequence ID" value="KAK9744823.1"/>
    <property type="molecule type" value="Genomic_DNA"/>
</dbReference>
<dbReference type="PRINTS" id="PR00113">
    <property type="entry name" value="ALKPHPHTASE"/>
</dbReference>
<gene>
    <name evidence="17" type="ORF">QE152_g7449</name>
</gene>
<keyword evidence="7" id="KW-0378">Hydrolase</keyword>
<keyword evidence="9 14" id="KW-0460">Magnesium</keyword>
<evidence type="ECO:0000313" key="18">
    <source>
        <dbReference type="Proteomes" id="UP001458880"/>
    </source>
</evidence>
<keyword evidence="4" id="KW-1003">Cell membrane</keyword>
<dbReference type="Gene3D" id="3.40.720.10">
    <property type="entry name" value="Alkaline Phosphatase, subunit A"/>
    <property type="match status" value="1"/>
</dbReference>
<dbReference type="GO" id="GO:0098552">
    <property type="term" value="C:side of membrane"/>
    <property type="evidence" value="ECO:0007669"/>
    <property type="project" value="UniProtKB-KW"/>
</dbReference>
<evidence type="ECO:0000256" key="16">
    <source>
        <dbReference type="SAM" id="SignalP"/>
    </source>
</evidence>